<sequence length="180" mass="19127">MADGDERSFLCAPLALYALLQSTSEDARMHKRVVWGLTVLSCAWAASAQDVPTHRCAAVLDPLPRLACYDASFPPTQAVRAAEADRAVRAFGRSSQQASAATGAQQSAPAQLTAKVLAVAYQPDGTRIVSLDSRQRWALTEATSRGPLAEGEVVVIRKAAMGSYMLVTAAGVALRARRID</sequence>
<accession>A0AB73GSS1</accession>
<organism evidence="1">
    <name type="scientific">Xanthomonas arboricola</name>
    <dbReference type="NCBI Taxonomy" id="56448"/>
    <lineage>
        <taxon>Bacteria</taxon>
        <taxon>Pseudomonadati</taxon>
        <taxon>Pseudomonadota</taxon>
        <taxon>Gammaproteobacteria</taxon>
        <taxon>Lysobacterales</taxon>
        <taxon>Lysobacteraceae</taxon>
        <taxon>Xanthomonas</taxon>
    </lineage>
</organism>
<comment type="caution">
    <text evidence="1">The sequence shown here is derived from an EMBL/GenBank/DDBJ whole genome shotgun (WGS) entry which is preliminary data.</text>
</comment>
<gene>
    <name evidence="1" type="ORF">FHR65_000346</name>
</gene>
<name>A0AB73GSS1_9XANT</name>
<reference evidence="1" key="1">
    <citation type="submission" date="2020-08" db="EMBL/GenBank/DDBJ databases">
        <title>Studying the diversity of plant-associated saprophytic bacteria and their role in host health and plant-pathogen interactions.</title>
        <authorList>
            <person name="Potnis N."/>
        </authorList>
    </citation>
    <scope>NUCLEOTIDE SEQUENCE</scope>
    <source>
        <strain evidence="1">F21</strain>
    </source>
</reference>
<dbReference type="AlphaFoldDB" id="A0AB73GSS1"/>
<protein>
    <recommendedName>
        <fullName evidence="2">Type IV pilus biogenesis protein PilP</fullName>
    </recommendedName>
</protein>
<dbReference type="EMBL" id="JACIIQ010000001">
    <property type="protein sequence ID" value="MBB5668837.1"/>
    <property type="molecule type" value="Genomic_DNA"/>
</dbReference>
<evidence type="ECO:0000313" key="1">
    <source>
        <dbReference type="EMBL" id="MBB5668837.1"/>
    </source>
</evidence>
<evidence type="ECO:0008006" key="2">
    <source>
        <dbReference type="Google" id="ProtNLM"/>
    </source>
</evidence>
<proteinExistence type="predicted"/>
<dbReference type="Proteomes" id="UP000528595">
    <property type="component" value="Unassembled WGS sequence"/>
</dbReference>